<keyword evidence="1" id="KW-0727">SH2 domain</keyword>
<evidence type="ECO:0000256" key="1">
    <source>
        <dbReference type="ARBA" id="ARBA00022999"/>
    </source>
</evidence>
<name>A0A9W7TRI9_TRIRA</name>
<organism evidence="3 4">
    <name type="scientific">Triplophysa rosa</name>
    <name type="common">Cave loach</name>
    <dbReference type="NCBI Taxonomy" id="992332"/>
    <lineage>
        <taxon>Eukaryota</taxon>
        <taxon>Metazoa</taxon>
        <taxon>Chordata</taxon>
        <taxon>Craniata</taxon>
        <taxon>Vertebrata</taxon>
        <taxon>Euteleostomi</taxon>
        <taxon>Actinopterygii</taxon>
        <taxon>Neopterygii</taxon>
        <taxon>Teleostei</taxon>
        <taxon>Ostariophysi</taxon>
        <taxon>Cypriniformes</taxon>
        <taxon>Nemacheilidae</taxon>
        <taxon>Triplophysa</taxon>
    </lineage>
</organism>
<proteinExistence type="predicted"/>
<comment type="caution">
    <text evidence="3">The sequence shown here is derived from an EMBL/GenBank/DDBJ whole genome shotgun (WGS) entry which is preliminary data.</text>
</comment>
<feature type="region of interest" description="Disordered" evidence="2">
    <location>
        <begin position="252"/>
        <end position="281"/>
    </location>
</feature>
<accession>A0A9W7TRI9</accession>
<dbReference type="GO" id="GO:0005737">
    <property type="term" value="C:cytoplasm"/>
    <property type="evidence" value="ECO:0007669"/>
    <property type="project" value="TreeGrafter"/>
</dbReference>
<feature type="compositionally biased region" description="Polar residues" evidence="2">
    <location>
        <begin position="107"/>
        <end position="132"/>
    </location>
</feature>
<protein>
    <recommendedName>
        <fullName evidence="5">SH2 domain-containing protein 4A</fullName>
    </recommendedName>
</protein>
<evidence type="ECO:0000313" key="4">
    <source>
        <dbReference type="Proteomes" id="UP001059041"/>
    </source>
</evidence>
<sequence length="281" mass="31354">MQQILNDMYIDPDVLEALNDEQKKILFFKMREEQVRRWKEREEKDAKEGMKKEKLRQKKGPCKTVSWLLGSDGDVHVCIIGESDDLKSPKFILSELRNKTTDNLNNINRANAEPVNNSLAKANRAPQASTEEGIQLHLKKPEDLSHSGADSDECKQDSGSEQSADETKGQTDDSDSGSAEEEIGLYKSHFSNRAATLGESLNEVRLHRAMKDQLSITDKTHPLNAPYKGTVRMKNSSGTLGSRVAQLRQTFNTTNANGSAPRDKPPIPSKPLHLMTSPSVR</sequence>
<feature type="region of interest" description="Disordered" evidence="2">
    <location>
        <begin position="107"/>
        <end position="180"/>
    </location>
</feature>
<dbReference type="PANTHER" id="PTHR14388">
    <property type="entry name" value="T CELL-SPECIFIC ADAPTER PROTEIN TSAD"/>
    <property type="match status" value="1"/>
</dbReference>
<evidence type="ECO:0000313" key="3">
    <source>
        <dbReference type="EMBL" id="KAI7801599.1"/>
    </source>
</evidence>
<evidence type="ECO:0000256" key="2">
    <source>
        <dbReference type="SAM" id="MobiDB-lite"/>
    </source>
</evidence>
<dbReference type="Proteomes" id="UP001059041">
    <property type="component" value="Linkage Group LG13"/>
</dbReference>
<dbReference type="PANTHER" id="PTHR14388:SF5">
    <property type="entry name" value="SH2 DOMAIN-CONTAINING PROTEIN 4A"/>
    <property type="match status" value="1"/>
</dbReference>
<gene>
    <name evidence="3" type="ORF">IRJ41_017488</name>
</gene>
<dbReference type="EMBL" id="JAFHDT010000013">
    <property type="protein sequence ID" value="KAI7801599.1"/>
    <property type="molecule type" value="Genomic_DNA"/>
</dbReference>
<dbReference type="AlphaFoldDB" id="A0A9W7TRI9"/>
<reference evidence="3" key="1">
    <citation type="submission" date="2021-02" db="EMBL/GenBank/DDBJ databases">
        <title>Comparative genomics reveals that relaxation of natural selection precedes convergent phenotypic evolution of cavefish.</title>
        <authorList>
            <person name="Peng Z."/>
        </authorList>
    </citation>
    <scope>NUCLEOTIDE SEQUENCE</scope>
    <source>
        <tissue evidence="3">Muscle</tissue>
    </source>
</reference>
<evidence type="ECO:0008006" key="5">
    <source>
        <dbReference type="Google" id="ProtNLM"/>
    </source>
</evidence>
<keyword evidence="4" id="KW-1185">Reference proteome</keyword>